<sequence>MTQRLLVLDTASLYFRAFFGVPDSLRSPDGRPINAVRGLLDFISRLTDEYRPTHLACCWDNDWRPAWRVQLIPSYKAHRVAESSGSGITEMSHSAATKVEDSPDDLAIQIPMIIDSLNALGIAIVGKDGYEADDVCGTLARTSGIPTEVVTGDRDLFQLVDDERRIRVLYTARGVGKHDRVDDAWIRNRFGVPAAGYRDFATLKGDPSDGLPGVAGVGEKTAASLITTYGSIEGILAAASRPDSAIAAGVRAKLAAAIDYLAVAPDVVGVVDDLDLGVTLDDLVLPDAPADPDRFAELTETLGLGGSADRIRAALGTEGR</sequence>
<dbReference type="PANTHER" id="PTHR42646">
    <property type="entry name" value="FLAP ENDONUCLEASE XNI"/>
    <property type="match status" value="1"/>
</dbReference>
<feature type="domain" description="5'-3' exonuclease" evidence="7">
    <location>
        <begin position="3"/>
        <end position="286"/>
    </location>
</feature>
<dbReference type="Gene3D" id="3.40.50.1010">
    <property type="entry name" value="5'-nuclease"/>
    <property type="match status" value="1"/>
</dbReference>
<reference evidence="8 9" key="1">
    <citation type="submission" date="2016-10" db="EMBL/GenBank/DDBJ databases">
        <authorList>
            <person name="de Groot N.N."/>
        </authorList>
    </citation>
    <scope>NUCLEOTIDE SEQUENCE [LARGE SCALE GENOMIC DNA]</scope>
    <source>
        <strain evidence="8 9">DSM 21800</strain>
    </source>
</reference>
<name>A0A1H2A9W6_9ACTN</name>
<evidence type="ECO:0000256" key="2">
    <source>
        <dbReference type="ARBA" id="ARBA00022801"/>
    </source>
</evidence>
<dbReference type="InterPro" id="IPR036279">
    <property type="entry name" value="5-3_exonuclease_C_sf"/>
</dbReference>
<organism evidence="8 9">
    <name type="scientific">Microlunatus soli</name>
    <dbReference type="NCBI Taxonomy" id="630515"/>
    <lineage>
        <taxon>Bacteria</taxon>
        <taxon>Bacillati</taxon>
        <taxon>Actinomycetota</taxon>
        <taxon>Actinomycetes</taxon>
        <taxon>Propionibacteriales</taxon>
        <taxon>Propionibacteriaceae</taxon>
        <taxon>Microlunatus</taxon>
    </lineage>
</organism>
<dbReference type="Pfam" id="PF01367">
    <property type="entry name" value="5_3_exonuc"/>
    <property type="match status" value="1"/>
</dbReference>
<dbReference type="InterPro" id="IPR020045">
    <property type="entry name" value="DNA_polI_H3TH"/>
</dbReference>
<evidence type="ECO:0000313" key="8">
    <source>
        <dbReference type="EMBL" id="SDT42780.1"/>
    </source>
</evidence>
<dbReference type="InterPro" id="IPR029060">
    <property type="entry name" value="PIN-like_dom_sf"/>
</dbReference>
<evidence type="ECO:0000256" key="3">
    <source>
        <dbReference type="ARBA" id="ARBA00022839"/>
    </source>
</evidence>
<protein>
    <recommendedName>
        <fullName evidence="6">5'-3' exonuclease</fullName>
    </recommendedName>
</protein>
<dbReference type="CDD" id="cd09898">
    <property type="entry name" value="H3TH_53EXO"/>
    <property type="match status" value="1"/>
</dbReference>
<keyword evidence="3 8" id="KW-0269">Exonuclease</keyword>
<keyword evidence="1" id="KW-0540">Nuclease</keyword>
<dbReference type="STRING" id="630515.SAMN04489812_5781"/>
<dbReference type="SUPFAM" id="SSF88723">
    <property type="entry name" value="PIN domain-like"/>
    <property type="match status" value="1"/>
</dbReference>
<dbReference type="GO" id="GO:0033567">
    <property type="term" value="P:DNA replication, Okazaki fragment processing"/>
    <property type="evidence" value="ECO:0007669"/>
    <property type="project" value="InterPro"/>
</dbReference>
<dbReference type="RefSeq" id="WP_091530499.1">
    <property type="nucleotide sequence ID" value="NZ_LT629772.1"/>
</dbReference>
<dbReference type="PANTHER" id="PTHR42646:SF2">
    <property type="entry name" value="5'-3' EXONUCLEASE FAMILY PROTEIN"/>
    <property type="match status" value="1"/>
</dbReference>
<evidence type="ECO:0000256" key="4">
    <source>
        <dbReference type="ARBA" id="ARBA00023125"/>
    </source>
</evidence>
<dbReference type="SMART" id="SM00279">
    <property type="entry name" value="HhH2"/>
    <property type="match status" value="1"/>
</dbReference>
<evidence type="ECO:0000259" key="7">
    <source>
        <dbReference type="SMART" id="SM00475"/>
    </source>
</evidence>
<gene>
    <name evidence="8" type="ORF">SAMN04489812_5781</name>
</gene>
<evidence type="ECO:0000313" key="9">
    <source>
        <dbReference type="Proteomes" id="UP000199103"/>
    </source>
</evidence>
<evidence type="ECO:0000256" key="1">
    <source>
        <dbReference type="ARBA" id="ARBA00022722"/>
    </source>
</evidence>
<keyword evidence="9" id="KW-1185">Reference proteome</keyword>
<dbReference type="InterPro" id="IPR020046">
    <property type="entry name" value="5-3_exonucl_a-hlix_arch_N"/>
</dbReference>
<dbReference type="GO" id="GO:0008409">
    <property type="term" value="F:5'-3' exonuclease activity"/>
    <property type="evidence" value="ECO:0007669"/>
    <property type="project" value="InterPro"/>
</dbReference>
<comment type="function">
    <text evidence="5">5'-3' exonuclease acting preferentially on double-stranded DNA.</text>
</comment>
<dbReference type="InterPro" id="IPR008918">
    <property type="entry name" value="HhH2"/>
</dbReference>
<dbReference type="SMART" id="SM00475">
    <property type="entry name" value="53EXOc"/>
    <property type="match status" value="1"/>
</dbReference>
<dbReference type="Gene3D" id="1.10.150.20">
    <property type="entry name" value="5' to 3' exonuclease, C-terminal subdomain"/>
    <property type="match status" value="1"/>
</dbReference>
<dbReference type="CDD" id="cd09859">
    <property type="entry name" value="PIN_53EXO"/>
    <property type="match status" value="1"/>
</dbReference>
<accession>A0A1H2A9W6</accession>
<dbReference type="AlphaFoldDB" id="A0A1H2A9W6"/>
<dbReference type="OrthoDB" id="9806424at2"/>
<evidence type="ECO:0000256" key="5">
    <source>
        <dbReference type="ARBA" id="ARBA00049957"/>
    </source>
</evidence>
<dbReference type="Pfam" id="PF02739">
    <property type="entry name" value="5_3_exonuc_N"/>
    <property type="match status" value="1"/>
</dbReference>
<keyword evidence="2" id="KW-0378">Hydrolase</keyword>
<evidence type="ECO:0000256" key="6">
    <source>
        <dbReference type="ARBA" id="ARBA00050026"/>
    </source>
</evidence>
<dbReference type="Proteomes" id="UP000199103">
    <property type="component" value="Chromosome I"/>
</dbReference>
<dbReference type="InterPro" id="IPR038969">
    <property type="entry name" value="FEN"/>
</dbReference>
<dbReference type="GO" id="GO:0003677">
    <property type="term" value="F:DNA binding"/>
    <property type="evidence" value="ECO:0007669"/>
    <property type="project" value="UniProtKB-KW"/>
</dbReference>
<dbReference type="InterPro" id="IPR002421">
    <property type="entry name" value="5-3_exonuclease"/>
</dbReference>
<dbReference type="GO" id="GO:0017108">
    <property type="term" value="F:5'-flap endonuclease activity"/>
    <property type="evidence" value="ECO:0007669"/>
    <property type="project" value="InterPro"/>
</dbReference>
<dbReference type="SUPFAM" id="SSF47807">
    <property type="entry name" value="5' to 3' exonuclease, C-terminal subdomain"/>
    <property type="match status" value="1"/>
</dbReference>
<dbReference type="EMBL" id="LT629772">
    <property type="protein sequence ID" value="SDT42780.1"/>
    <property type="molecule type" value="Genomic_DNA"/>
</dbReference>
<keyword evidence="4" id="KW-0238">DNA-binding</keyword>
<proteinExistence type="predicted"/>